<dbReference type="Proteomes" id="UP000199019">
    <property type="component" value="Unassembled WGS sequence"/>
</dbReference>
<keyword evidence="1" id="KW-0001">2Fe-2S</keyword>
<evidence type="ECO:0000256" key="1">
    <source>
        <dbReference type="ARBA" id="ARBA00022714"/>
    </source>
</evidence>
<feature type="region of interest" description="Disordered" evidence="7">
    <location>
        <begin position="177"/>
        <end position="202"/>
    </location>
</feature>
<evidence type="ECO:0000256" key="7">
    <source>
        <dbReference type="SAM" id="MobiDB-lite"/>
    </source>
</evidence>
<dbReference type="Pfam" id="PF01799">
    <property type="entry name" value="Fer2_2"/>
    <property type="match status" value="1"/>
</dbReference>
<dbReference type="GO" id="GO:0051537">
    <property type="term" value="F:2 iron, 2 sulfur cluster binding"/>
    <property type="evidence" value="ECO:0007669"/>
    <property type="project" value="UniProtKB-KW"/>
</dbReference>
<keyword evidence="5" id="KW-0411">Iron-sulfur</keyword>
<dbReference type="Pfam" id="PF00111">
    <property type="entry name" value="Fer2"/>
    <property type="match status" value="1"/>
</dbReference>
<evidence type="ECO:0000256" key="6">
    <source>
        <dbReference type="ARBA" id="ARBA00060707"/>
    </source>
</evidence>
<sequence>MTDMTTEQLLDVTVNVNGVPRTASVPARRLLSDFLRHDLQLTGTHVGCEHGVCGACTVLVDGKPMRSCLMFAVTAQDHRVTTVEGLCDAPDARPCATGERMNPVQQAFAECHGLQCGFCTPGFLTTVTAYLEENPAPTQDEAREAISGNLCRCTGYQNIVKSVLRAAEIRTERLGEDGGEAGYAAAPAARHTSSSANGGERA</sequence>
<evidence type="ECO:0000259" key="8">
    <source>
        <dbReference type="PROSITE" id="PS51085"/>
    </source>
</evidence>
<dbReference type="FunFam" id="3.10.20.30:FF:000020">
    <property type="entry name" value="Xanthine dehydrogenase iron-sulfur subunit"/>
    <property type="match status" value="1"/>
</dbReference>
<dbReference type="InterPro" id="IPR006058">
    <property type="entry name" value="2Fe2S_fd_BS"/>
</dbReference>
<name>A0A1H9XLC9_9MICO</name>
<feature type="compositionally biased region" description="Polar residues" evidence="7">
    <location>
        <begin position="191"/>
        <end position="202"/>
    </location>
</feature>
<dbReference type="GO" id="GO:0046872">
    <property type="term" value="F:metal ion binding"/>
    <property type="evidence" value="ECO:0007669"/>
    <property type="project" value="UniProtKB-KW"/>
</dbReference>
<feature type="domain" description="2Fe-2S ferredoxin-type" evidence="8">
    <location>
        <begin position="10"/>
        <end position="86"/>
    </location>
</feature>
<proteinExistence type="predicted"/>
<accession>A0A1H9XLC9</accession>
<evidence type="ECO:0000313" key="10">
    <source>
        <dbReference type="Proteomes" id="UP000199019"/>
    </source>
</evidence>
<reference evidence="10" key="1">
    <citation type="submission" date="2016-10" db="EMBL/GenBank/DDBJ databases">
        <authorList>
            <person name="Varghese N."/>
            <person name="Submissions S."/>
        </authorList>
    </citation>
    <scope>NUCLEOTIDE SEQUENCE [LARGE SCALE GENOMIC DNA]</scope>
    <source>
        <strain evidence="10">CGMCC 1.6963</strain>
    </source>
</reference>
<dbReference type="STRING" id="587636.SAMN05216199_3981"/>
<dbReference type="InterPro" id="IPR036884">
    <property type="entry name" value="2Fe-2S-bd_dom_sf"/>
</dbReference>
<evidence type="ECO:0000313" key="9">
    <source>
        <dbReference type="EMBL" id="SES46975.1"/>
    </source>
</evidence>
<evidence type="ECO:0000256" key="5">
    <source>
        <dbReference type="ARBA" id="ARBA00023014"/>
    </source>
</evidence>
<dbReference type="PROSITE" id="PS51085">
    <property type="entry name" value="2FE2S_FER_2"/>
    <property type="match status" value="1"/>
</dbReference>
<evidence type="ECO:0000256" key="3">
    <source>
        <dbReference type="ARBA" id="ARBA00023002"/>
    </source>
</evidence>
<organism evidence="9 10">
    <name type="scientific">Pedococcus cremeus</name>
    <dbReference type="NCBI Taxonomy" id="587636"/>
    <lineage>
        <taxon>Bacteria</taxon>
        <taxon>Bacillati</taxon>
        <taxon>Actinomycetota</taxon>
        <taxon>Actinomycetes</taxon>
        <taxon>Micrococcales</taxon>
        <taxon>Intrasporangiaceae</taxon>
        <taxon>Pedococcus</taxon>
    </lineage>
</organism>
<dbReference type="InterPro" id="IPR012675">
    <property type="entry name" value="Beta-grasp_dom_sf"/>
</dbReference>
<dbReference type="CDD" id="cd00207">
    <property type="entry name" value="fer2"/>
    <property type="match status" value="1"/>
</dbReference>
<dbReference type="FunFam" id="1.10.150.120:FF:000003">
    <property type="entry name" value="Carbon monoxide dehydrogenase, small subunit"/>
    <property type="match status" value="1"/>
</dbReference>
<dbReference type="InterPro" id="IPR036010">
    <property type="entry name" value="2Fe-2S_ferredoxin-like_sf"/>
</dbReference>
<dbReference type="AlphaFoldDB" id="A0A1H9XLC9"/>
<dbReference type="PANTHER" id="PTHR44379">
    <property type="entry name" value="OXIDOREDUCTASE WITH IRON-SULFUR SUBUNIT"/>
    <property type="match status" value="1"/>
</dbReference>
<keyword evidence="10" id="KW-1185">Reference proteome</keyword>
<comment type="pathway">
    <text evidence="6">Alkaloid degradation; nicotine degradation.</text>
</comment>
<dbReference type="OrthoDB" id="9758509at2"/>
<evidence type="ECO:0000256" key="2">
    <source>
        <dbReference type="ARBA" id="ARBA00022723"/>
    </source>
</evidence>
<keyword evidence="4" id="KW-0408">Iron</keyword>
<gene>
    <name evidence="9" type="ORF">SAMN05216199_3981</name>
</gene>
<dbReference type="InterPro" id="IPR051452">
    <property type="entry name" value="Diverse_Oxidoreductases"/>
</dbReference>
<evidence type="ECO:0000256" key="4">
    <source>
        <dbReference type="ARBA" id="ARBA00023004"/>
    </source>
</evidence>
<dbReference type="SUPFAM" id="SSF54292">
    <property type="entry name" value="2Fe-2S ferredoxin-like"/>
    <property type="match status" value="1"/>
</dbReference>
<dbReference type="RefSeq" id="WP_091762027.1">
    <property type="nucleotide sequence ID" value="NZ_FOHB01000009.1"/>
</dbReference>
<dbReference type="Gene3D" id="1.10.150.120">
    <property type="entry name" value="[2Fe-2S]-binding domain"/>
    <property type="match status" value="1"/>
</dbReference>
<keyword evidence="3" id="KW-0560">Oxidoreductase</keyword>
<dbReference type="PANTHER" id="PTHR44379:SF5">
    <property type="entry name" value="OXIDOREDUCTASE WITH IRON-SULFUR SUBUNIT"/>
    <property type="match status" value="1"/>
</dbReference>
<protein>
    <submittedName>
        <fullName evidence="9">Carbon-monoxide dehydrogenase small subunit</fullName>
    </submittedName>
</protein>
<dbReference type="PROSITE" id="PS00197">
    <property type="entry name" value="2FE2S_FER_1"/>
    <property type="match status" value="1"/>
</dbReference>
<dbReference type="EMBL" id="FOHB01000009">
    <property type="protein sequence ID" value="SES46975.1"/>
    <property type="molecule type" value="Genomic_DNA"/>
</dbReference>
<keyword evidence="2" id="KW-0479">Metal-binding</keyword>
<dbReference type="GO" id="GO:0016491">
    <property type="term" value="F:oxidoreductase activity"/>
    <property type="evidence" value="ECO:0007669"/>
    <property type="project" value="UniProtKB-KW"/>
</dbReference>
<dbReference type="InterPro" id="IPR001041">
    <property type="entry name" value="2Fe-2S_ferredoxin-type"/>
</dbReference>
<dbReference type="Gene3D" id="3.10.20.30">
    <property type="match status" value="1"/>
</dbReference>
<dbReference type="SUPFAM" id="SSF47741">
    <property type="entry name" value="CO dehydrogenase ISP C-domain like"/>
    <property type="match status" value="1"/>
</dbReference>
<dbReference type="InterPro" id="IPR002888">
    <property type="entry name" value="2Fe-2S-bd"/>
</dbReference>